<name>A0A4V4J2V7_AURPU</name>
<dbReference type="AlphaFoldDB" id="A0A4V4J2V7"/>
<organism evidence="1">
    <name type="scientific">Aureobasidium pullulans</name>
    <name type="common">Black yeast</name>
    <name type="synonym">Pullularia pullulans</name>
    <dbReference type="NCBI Taxonomy" id="5580"/>
    <lineage>
        <taxon>Eukaryota</taxon>
        <taxon>Fungi</taxon>
        <taxon>Dikarya</taxon>
        <taxon>Ascomycota</taxon>
        <taxon>Pezizomycotina</taxon>
        <taxon>Dothideomycetes</taxon>
        <taxon>Dothideomycetidae</taxon>
        <taxon>Dothideales</taxon>
        <taxon>Saccotheciaceae</taxon>
        <taxon>Aureobasidium</taxon>
    </lineage>
</organism>
<proteinExistence type="predicted"/>
<protein>
    <submittedName>
        <fullName evidence="1">Uncharacterized protein</fullName>
    </submittedName>
</protein>
<sequence>MTAGQVCLLLVTNDQVKEWNSRPTRGLGPELKRNRTLGYECTMQPKRRLGFMVMARVEFAFLTRAVMAESQCGVDACGLIGAVVLHCSGDPLRKENKDHSLYSTCQSWL</sequence>
<comment type="caution">
    <text evidence="1">The sequence shown here is derived from an EMBL/GenBank/DDBJ whole genome shotgun (WGS) entry which is preliminary data.</text>
</comment>
<evidence type="ECO:0000313" key="1">
    <source>
        <dbReference type="EMBL" id="THX17998.1"/>
    </source>
</evidence>
<gene>
    <name evidence="1" type="ORF">D6D13_00430</name>
</gene>
<reference evidence="1" key="1">
    <citation type="submission" date="2018-10" db="EMBL/GenBank/DDBJ databases">
        <title>Fifty Aureobasidium pullulans genomes reveal a recombining polyextremotolerant generalist.</title>
        <authorList>
            <person name="Gostincar C."/>
            <person name="Turk M."/>
            <person name="Zajc J."/>
            <person name="Gunde-Cimerman N."/>
        </authorList>
    </citation>
    <scope>NUCLEOTIDE SEQUENCE [LARGE SCALE GENOMIC DNA]</scope>
    <source>
        <strain evidence="1">EXF-10085</strain>
    </source>
</reference>
<dbReference type="EMBL" id="QZAS01000001">
    <property type="protein sequence ID" value="THX17998.1"/>
    <property type="molecule type" value="Genomic_DNA"/>
</dbReference>
<accession>A0A4V4J2V7</accession>